<gene>
    <name evidence="1" type="ORF">SAMN05421791_10311</name>
</gene>
<reference evidence="1 2" key="1">
    <citation type="submission" date="2016-10" db="EMBL/GenBank/DDBJ databases">
        <authorList>
            <person name="de Groot N.N."/>
        </authorList>
    </citation>
    <scope>NUCLEOTIDE SEQUENCE [LARGE SCALE GENOMIC DNA]</scope>
    <source>
        <strain evidence="1 2">ATCC BAA-466</strain>
    </source>
</reference>
<protein>
    <recommendedName>
        <fullName evidence="3">Apea-like HEPN domain-containing protein</fullName>
    </recommendedName>
</protein>
<evidence type="ECO:0008006" key="3">
    <source>
        <dbReference type="Google" id="ProtNLM"/>
    </source>
</evidence>
<name>A0A1G7RG67_9LACT</name>
<dbReference type="AlphaFoldDB" id="A0A1G7RG67"/>
<evidence type="ECO:0000313" key="2">
    <source>
        <dbReference type="Proteomes" id="UP000199708"/>
    </source>
</evidence>
<accession>A0A1G7RG67</accession>
<dbReference type="Proteomes" id="UP000199708">
    <property type="component" value="Unassembled WGS sequence"/>
</dbReference>
<proteinExistence type="predicted"/>
<evidence type="ECO:0000313" key="1">
    <source>
        <dbReference type="EMBL" id="SDG09129.1"/>
    </source>
</evidence>
<keyword evidence="2" id="KW-1185">Reference proteome</keyword>
<organism evidence="1 2">
    <name type="scientific">Facklamia miroungae</name>
    <dbReference type="NCBI Taxonomy" id="120956"/>
    <lineage>
        <taxon>Bacteria</taxon>
        <taxon>Bacillati</taxon>
        <taxon>Bacillota</taxon>
        <taxon>Bacilli</taxon>
        <taxon>Lactobacillales</taxon>
        <taxon>Aerococcaceae</taxon>
        <taxon>Facklamia</taxon>
    </lineage>
</organism>
<dbReference type="EMBL" id="FNCK01000003">
    <property type="protein sequence ID" value="SDG09129.1"/>
    <property type="molecule type" value="Genomic_DNA"/>
</dbReference>
<sequence length="125" mass="14816">MESLCKKNTDTNIESEEFRKKMEIFYSLRCQITHSNLFTKDDYEKFESLSEEMTKVITEMINKIKKIKNIDAETTALLNEAPDELDSENPTYDILIVRAKPEGFEKVFLGENKWYFIRISDEKKE</sequence>